<dbReference type="PANTHER" id="PTHR12486">
    <property type="entry name" value="APRATAXIN-RELATED"/>
    <property type="match status" value="1"/>
</dbReference>
<dbReference type="PANTHER" id="PTHR12486:SF5">
    <property type="entry name" value="ADENOSINE 5'-MONOPHOSPHORAMIDASE HINT3"/>
    <property type="match status" value="1"/>
</dbReference>
<comment type="catalytic activity">
    <reaction evidence="3">
        <text>adenosine 5'-phosphoramidate + H2O = NH4(+) + AMP</text>
        <dbReference type="Rhea" id="RHEA:67916"/>
        <dbReference type="ChEBI" id="CHEBI:15377"/>
        <dbReference type="ChEBI" id="CHEBI:28938"/>
        <dbReference type="ChEBI" id="CHEBI:57890"/>
        <dbReference type="ChEBI" id="CHEBI:456215"/>
    </reaction>
</comment>
<evidence type="ECO:0000256" key="1">
    <source>
        <dbReference type="ARBA" id="ARBA00022741"/>
    </source>
</evidence>
<evidence type="ECO:0000256" key="7">
    <source>
        <dbReference type="PROSITE-ProRule" id="PRU00464"/>
    </source>
</evidence>
<evidence type="ECO:0000256" key="4">
    <source>
        <dbReference type="ARBA" id="ARBA00025764"/>
    </source>
</evidence>
<proteinExistence type="inferred from homology"/>
<dbReference type="EMBL" id="CAUEEQ010008485">
    <property type="protein sequence ID" value="CAJ0932420.1"/>
    <property type="molecule type" value="Genomic_DNA"/>
</dbReference>
<gene>
    <name evidence="9" type="ORF">RIMI_LOCUS5068550</name>
</gene>
<dbReference type="Pfam" id="PF11969">
    <property type="entry name" value="DcpS_C"/>
    <property type="match status" value="1"/>
</dbReference>
<comment type="similarity">
    <text evidence="4">Belongs to the HINT family.</text>
</comment>
<keyword evidence="2" id="KW-0378">Hydrolase</keyword>
<dbReference type="CDD" id="cd01278">
    <property type="entry name" value="aprataxin_related"/>
    <property type="match status" value="1"/>
</dbReference>
<evidence type="ECO:0000256" key="5">
    <source>
        <dbReference type="ARBA" id="ARBA00039802"/>
    </source>
</evidence>
<evidence type="ECO:0000256" key="3">
    <source>
        <dbReference type="ARBA" id="ARBA00024472"/>
    </source>
</evidence>
<organism evidence="9 10">
    <name type="scientific">Ranitomeya imitator</name>
    <name type="common">mimic poison frog</name>
    <dbReference type="NCBI Taxonomy" id="111125"/>
    <lineage>
        <taxon>Eukaryota</taxon>
        <taxon>Metazoa</taxon>
        <taxon>Chordata</taxon>
        <taxon>Craniata</taxon>
        <taxon>Vertebrata</taxon>
        <taxon>Euteleostomi</taxon>
        <taxon>Amphibia</taxon>
        <taxon>Batrachia</taxon>
        <taxon>Anura</taxon>
        <taxon>Neobatrachia</taxon>
        <taxon>Hyloidea</taxon>
        <taxon>Dendrobatidae</taxon>
        <taxon>Dendrobatinae</taxon>
        <taxon>Ranitomeya</taxon>
    </lineage>
</organism>
<dbReference type="SUPFAM" id="SSF54197">
    <property type="entry name" value="HIT-like"/>
    <property type="match status" value="1"/>
</dbReference>
<dbReference type="InterPro" id="IPR011146">
    <property type="entry name" value="HIT-like"/>
</dbReference>
<protein>
    <recommendedName>
        <fullName evidence="5">Adenosine 5'-monophosphoramidase HINT3</fullName>
    </recommendedName>
    <alternativeName>
        <fullName evidence="6">Histidine triad nucleotide-binding protein 3</fullName>
    </alternativeName>
</protein>
<sequence>MMARTALRPPLTGSLNSQFSWARSSRYFLRAAPLLQDSAIFHRDVTRRRRKCGGTGDGWSCPAAVIIVEGEMEGAEHGEDSYDSKCIFCRIANNQEGDAELLHSDEELACFRDIRPGALYHYLVVPKKHVGNCKTLTNDHVQLVQNMVEVGKNVLQKNNVTDLEDTRLGFHWPPFCSISHLHLHVLAPASQLGFLSRMIYRLNSYWFITADQLIERLQANMPAS</sequence>
<feature type="domain" description="HIT" evidence="8">
    <location>
        <begin position="87"/>
        <end position="197"/>
    </location>
</feature>
<dbReference type="PROSITE" id="PS51084">
    <property type="entry name" value="HIT_2"/>
    <property type="match status" value="1"/>
</dbReference>
<comment type="caution">
    <text evidence="9">The sequence shown here is derived from an EMBL/GenBank/DDBJ whole genome shotgun (WGS) entry which is preliminary data.</text>
</comment>
<evidence type="ECO:0000259" key="8">
    <source>
        <dbReference type="PROSITE" id="PS51084"/>
    </source>
</evidence>
<keyword evidence="10" id="KW-1185">Reference proteome</keyword>
<feature type="short sequence motif" description="Histidine triad motif" evidence="7">
    <location>
        <begin position="180"/>
        <end position="184"/>
    </location>
</feature>
<keyword evidence="1" id="KW-0547">Nucleotide-binding</keyword>
<evidence type="ECO:0000313" key="10">
    <source>
        <dbReference type="Proteomes" id="UP001176940"/>
    </source>
</evidence>
<reference evidence="9" key="1">
    <citation type="submission" date="2023-07" db="EMBL/GenBank/DDBJ databases">
        <authorList>
            <person name="Stuckert A."/>
        </authorList>
    </citation>
    <scope>NUCLEOTIDE SEQUENCE</scope>
</reference>
<accession>A0ABN9L3L0</accession>
<dbReference type="Gene3D" id="3.30.428.10">
    <property type="entry name" value="HIT-like"/>
    <property type="match status" value="1"/>
</dbReference>
<name>A0ABN9L3L0_9NEOB</name>
<evidence type="ECO:0000313" key="9">
    <source>
        <dbReference type="EMBL" id="CAJ0932420.1"/>
    </source>
</evidence>
<evidence type="ECO:0000256" key="6">
    <source>
        <dbReference type="ARBA" id="ARBA00042361"/>
    </source>
</evidence>
<dbReference type="InterPro" id="IPR036265">
    <property type="entry name" value="HIT-like_sf"/>
</dbReference>
<evidence type="ECO:0000256" key="2">
    <source>
        <dbReference type="ARBA" id="ARBA00022801"/>
    </source>
</evidence>
<dbReference type="Proteomes" id="UP001176940">
    <property type="component" value="Unassembled WGS sequence"/>
</dbReference>